<feature type="domain" description="DinB-like" evidence="1">
    <location>
        <begin position="3"/>
        <end position="60"/>
    </location>
</feature>
<dbReference type="Pfam" id="PF12867">
    <property type="entry name" value="DinB_2"/>
    <property type="match status" value="1"/>
</dbReference>
<reference evidence="2 3" key="1">
    <citation type="submission" date="2018-10" db="EMBL/GenBank/DDBJ databases">
        <title>Phylogenomics of Brevibacillus.</title>
        <authorList>
            <person name="Dunlap C."/>
        </authorList>
    </citation>
    <scope>NUCLEOTIDE SEQUENCE [LARGE SCALE GENOMIC DNA]</scope>
    <source>
        <strain evidence="2 3">JCM 12215</strain>
    </source>
</reference>
<name>A0A3M8CKW0_9BACL</name>
<dbReference type="OrthoDB" id="9793216at2"/>
<comment type="caution">
    <text evidence="2">The sequence shown here is derived from an EMBL/GenBank/DDBJ whole genome shotgun (WGS) entry which is preliminary data.</text>
</comment>
<dbReference type="SUPFAM" id="SSF109854">
    <property type="entry name" value="DinB/YfiT-like putative metalloenzymes"/>
    <property type="match status" value="1"/>
</dbReference>
<dbReference type="Proteomes" id="UP000282028">
    <property type="component" value="Unassembled WGS sequence"/>
</dbReference>
<dbReference type="InterPro" id="IPR024775">
    <property type="entry name" value="DinB-like"/>
</dbReference>
<dbReference type="EMBL" id="RHHR01000007">
    <property type="protein sequence ID" value="RNB76402.1"/>
    <property type="molecule type" value="Genomic_DNA"/>
</dbReference>
<dbReference type="Gene3D" id="1.20.120.450">
    <property type="entry name" value="dinb family like domain"/>
    <property type="match status" value="1"/>
</dbReference>
<dbReference type="AlphaFoldDB" id="A0A3M8CKW0"/>
<accession>A0A3M8CKW0</accession>
<proteinExistence type="predicted"/>
<evidence type="ECO:0000259" key="1">
    <source>
        <dbReference type="Pfam" id="PF12867"/>
    </source>
</evidence>
<evidence type="ECO:0000313" key="2">
    <source>
        <dbReference type="EMBL" id="RNB76402.1"/>
    </source>
</evidence>
<keyword evidence="3" id="KW-1185">Reference proteome</keyword>
<protein>
    <recommendedName>
        <fullName evidence="1">DinB-like domain-containing protein</fullName>
    </recommendedName>
</protein>
<gene>
    <name evidence="2" type="ORF">EDM52_03470</name>
</gene>
<sequence>MPVEISLQLLEALHARWVVLLRSLSDTELQRTFIHPDSGVITVWQSIGVYAWHGRHHVAHLKMVR</sequence>
<dbReference type="InterPro" id="IPR034660">
    <property type="entry name" value="DinB/YfiT-like"/>
</dbReference>
<evidence type="ECO:0000313" key="3">
    <source>
        <dbReference type="Proteomes" id="UP000282028"/>
    </source>
</evidence>
<organism evidence="2 3">
    <name type="scientific">Brevibacillus invocatus</name>
    <dbReference type="NCBI Taxonomy" id="173959"/>
    <lineage>
        <taxon>Bacteria</taxon>
        <taxon>Bacillati</taxon>
        <taxon>Bacillota</taxon>
        <taxon>Bacilli</taxon>
        <taxon>Bacillales</taxon>
        <taxon>Paenibacillaceae</taxon>
        <taxon>Brevibacillus</taxon>
    </lineage>
</organism>